<dbReference type="AlphaFoldDB" id="S9PBB1"/>
<evidence type="ECO:0000313" key="2">
    <source>
        <dbReference type="Proteomes" id="UP000011682"/>
    </source>
</evidence>
<comment type="caution">
    <text evidence="1">The sequence shown here is derived from an EMBL/GenBank/DDBJ whole genome shotgun (WGS) entry which is preliminary data.</text>
</comment>
<dbReference type="OrthoDB" id="5516580at2"/>
<organism evidence="1 2">
    <name type="scientific">Cystobacter fuscus (strain ATCC 25194 / DSM 2262 / NBRC 100088 / M29)</name>
    <dbReference type="NCBI Taxonomy" id="1242864"/>
    <lineage>
        <taxon>Bacteria</taxon>
        <taxon>Pseudomonadati</taxon>
        <taxon>Myxococcota</taxon>
        <taxon>Myxococcia</taxon>
        <taxon>Myxococcales</taxon>
        <taxon>Cystobacterineae</taxon>
        <taxon>Archangiaceae</taxon>
        <taxon>Cystobacter</taxon>
    </lineage>
</organism>
<protein>
    <submittedName>
        <fullName evidence="1">Uncharacterized protein</fullName>
    </submittedName>
</protein>
<gene>
    <name evidence="1" type="ORF">D187_001903</name>
</gene>
<reference evidence="1" key="1">
    <citation type="submission" date="2013-05" db="EMBL/GenBank/DDBJ databases">
        <title>Genome assembly of Cystobacter fuscus DSM 2262.</title>
        <authorList>
            <person name="Sharma G."/>
            <person name="Khatri I."/>
            <person name="Kaur C."/>
            <person name="Mayilraj S."/>
            <person name="Subramanian S."/>
        </authorList>
    </citation>
    <scope>NUCLEOTIDE SEQUENCE [LARGE SCALE GENOMIC DNA]</scope>
    <source>
        <strain evidence="1">DSM 2262</strain>
    </source>
</reference>
<keyword evidence="2" id="KW-1185">Reference proteome</keyword>
<dbReference type="Proteomes" id="UP000011682">
    <property type="component" value="Unassembled WGS sequence"/>
</dbReference>
<dbReference type="EMBL" id="ANAH02000013">
    <property type="protein sequence ID" value="EPX60416.1"/>
    <property type="molecule type" value="Genomic_DNA"/>
</dbReference>
<name>S9PBB1_CYSF2</name>
<evidence type="ECO:0000313" key="1">
    <source>
        <dbReference type="EMBL" id="EPX60416.1"/>
    </source>
</evidence>
<proteinExistence type="predicted"/>
<sequence length="64" mass="6849">MPEGSAEVLEQPGQVSAELIKSCDEVIGKICTPESVIGCAMPDGAIAECLCQQRPANKWVCWVE</sequence>
<accession>S9PBB1</accession>
<dbReference type="RefSeq" id="WP_002628046.1">
    <property type="nucleotide sequence ID" value="NZ_ANAH02000013.1"/>
</dbReference>